<dbReference type="FunFam" id="2.10.60.10:FF:000020">
    <property type="entry name" value="LY6/PLAUR domain containing 5"/>
    <property type="match status" value="1"/>
</dbReference>
<evidence type="ECO:0000256" key="7">
    <source>
        <dbReference type="ARBA" id="ARBA00023288"/>
    </source>
</evidence>
<evidence type="ECO:0000256" key="4">
    <source>
        <dbReference type="ARBA" id="ARBA00022729"/>
    </source>
</evidence>
<reference evidence="11" key="3">
    <citation type="submission" date="2025-09" db="UniProtKB">
        <authorList>
            <consortium name="Ensembl"/>
        </authorList>
    </citation>
    <scope>IDENTIFICATION</scope>
</reference>
<dbReference type="GeneID" id="114040193"/>
<keyword evidence="5" id="KW-0472">Membrane</keyword>
<evidence type="ECO:0000313" key="12">
    <source>
        <dbReference type="Proteomes" id="UP000314987"/>
    </source>
</evidence>
<keyword evidence="6" id="KW-0325">Glycoprotein</keyword>
<evidence type="ECO:0000256" key="1">
    <source>
        <dbReference type="ARBA" id="ARBA00004609"/>
    </source>
</evidence>
<keyword evidence="7" id="KW-0449">Lipoprotein</keyword>
<reference evidence="11" key="2">
    <citation type="submission" date="2025-08" db="UniProtKB">
        <authorList>
            <consortium name="Ensembl"/>
        </authorList>
    </citation>
    <scope>IDENTIFICATION</scope>
</reference>
<dbReference type="STRING" id="29139.ENSVURP00010011423"/>
<dbReference type="CTD" id="284348"/>
<dbReference type="OMA" id="FQHIYFG"/>
<keyword evidence="12" id="KW-1185">Reference proteome</keyword>
<keyword evidence="4 9" id="KW-0732">Signal</keyword>
<dbReference type="Proteomes" id="UP000314987">
    <property type="component" value="Unassembled WGS sequence"/>
</dbReference>
<dbReference type="InterPro" id="IPR045860">
    <property type="entry name" value="Snake_toxin-like_sf"/>
</dbReference>
<accession>A0A4X2KHV6</accession>
<reference evidence="12" key="1">
    <citation type="submission" date="2018-12" db="EMBL/GenBank/DDBJ databases">
        <authorList>
            <person name="Yazar S."/>
        </authorList>
    </citation>
    <scope>NUCLEOTIDE SEQUENCE [LARGE SCALE GENOMIC DNA]</scope>
</reference>
<keyword evidence="3" id="KW-0336">GPI-anchor</keyword>
<evidence type="ECO:0000256" key="8">
    <source>
        <dbReference type="ARBA" id="ARBA00067857"/>
    </source>
</evidence>
<keyword evidence="2" id="KW-1003">Cell membrane</keyword>
<evidence type="ECO:0000256" key="9">
    <source>
        <dbReference type="SAM" id="SignalP"/>
    </source>
</evidence>
<organism evidence="11 12">
    <name type="scientific">Vombatus ursinus</name>
    <name type="common">Common wombat</name>
    <dbReference type="NCBI Taxonomy" id="29139"/>
    <lineage>
        <taxon>Eukaryota</taxon>
        <taxon>Metazoa</taxon>
        <taxon>Chordata</taxon>
        <taxon>Craniata</taxon>
        <taxon>Vertebrata</taxon>
        <taxon>Euteleostomi</taxon>
        <taxon>Mammalia</taxon>
        <taxon>Metatheria</taxon>
        <taxon>Diprotodontia</taxon>
        <taxon>Vombatidae</taxon>
        <taxon>Vombatus</taxon>
    </lineage>
</organism>
<dbReference type="GO" id="GO:0098552">
    <property type="term" value="C:side of membrane"/>
    <property type="evidence" value="ECO:0007669"/>
    <property type="project" value="UniProtKB-KW"/>
</dbReference>
<evidence type="ECO:0000256" key="5">
    <source>
        <dbReference type="ARBA" id="ARBA00023136"/>
    </source>
</evidence>
<name>A0A4X2KHV6_VOMUR</name>
<evidence type="ECO:0000256" key="2">
    <source>
        <dbReference type="ARBA" id="ARBA00022475"/>
    </source>
</evidence>
<dbReference type="Gene3D" id="2.10.60.10">
    <property type="entry name" value="CD59"/>
    <property type="match status" value="2"/>
</dbReference>
<gene>
    <name evidence="11" type="primary">LYPD5</name>
</gene>
<dbReference type="GeneTree" id="ENSGT00940000153599"/>
<dbReference type="Pfam" id="PF00021">
    <property type="entry name" value="UPAR_LY6"/>
    <property type="match status" value="2"/>
</dbReference>
<evidence type="ECO:0000256" key="6">
    <source>
        <dbReference type="ARBA" id="ARBA00023180"/>
    </source>
</evidence>
<feature type="domain" description="UPAR/Ly6" evidence="10">
    <location>
        <begin position="129"/>
        <end position="211"/>
    </location>
</feature>
<dbReference type="CDD" id="cd23565">
    <property type="entry name" value="TFP_LU_ECD_LYPD5_rpt1"/>
    <property type="match status" value="1"/>
</dbReference>
<dbReference type="PANTHER" id="PTHR10624">
    <property type="entry name" value="UROKINASE PLASMINOGEN ACTIVATOR SURFACE RECEPTOR-RELATED"/>
    <property type="match status" value="1"/>
</dbReference>
<feature type="chain" id="PRO_5021319148" description="Ly6/PLAUR domain-containing protein 5" evidence="9">
    <location>
        <begin position="20"/>
        <end position="245"/>
    </location>
</feature>
<comment type="subcellular location">
    <subcellularLocation>
        <location evidence="1">Cell membrane</location>
        <topology evidence="1">Lipid-anchor</topology>
        <topology evidence="1">GPI-anchor</topology>
    </subcellularLocation>
</comment>
<dbReference type="OrthoDB" id="9445109at2759"/>
<evidence type="ECO:0000313" key="11">
    <source>
        <dbReference type="Ensembl" id="ENSVURP00010011423.1"/>
    </source>
</evidence>
<dbReference type="AlphaFoldDB" id="A0A4X2KHV6"/>
<proteinExistence type="predicted"/>
<sequence>MILLWSLLSFFGTLSVTWALECYSFERSFAGPFDLSGLRMPIVVCGSGQEACLEAVTSLSTGYRNSLTLVKKGCSYGPGSGEMTSGGDSLPPDYTMVRRCQENLCNRQIESHDSIPNLSAAPDPPELSGTECWACVSTTPEGCELQNAHKIKCHGGQSVCFQGQGFLAIENFTNSVYMRTCHEPTCTFIGAATHWSDNYLKGTCCEGNLCNGVSSIPKPHFFNTASSHAPSLLALPLIVLLLLGV</sequence>
<feature type="signal peptide" evidence="9">
    <location>
        <begin position="1"/>
        <end position="19"/>
    </location>
</feature>
<feature type="domain" description="UPAR/Ly6" evidence="10">
    <location>
        <begin position="43"/>
        <end position="107"/>
    </location>
</feature>
<dbReference type="InterPro" id="IPR016054">
    <property type="entry name" value="LY6_UPA_recep-like"/>
</dbReference>
<dbReference type="PANTHER" id="PTHR10624:SF9">
    <property type="entry name" value="LY6_PLAUR DOMAIN-CONTAINING PROTEIN 5"/>
    <property type="match status" value="1"/>
</dbReference>
<protein>
    <recommendedName>
        <fullName evidence="8">Ly6/PLAUR domain-containing protein 5</fullName>
    </recommendedName>
</protein>
<evidence type="ECO:0000259" key="10">
    <source>
        <dbReference type="Pfam" id="PF00021"/>
    </source>
</evidence>
<dbReference type="GO" id="GO:0005886">
    <property type="term" value="C:plasma membrane"/>
    <property type="evidence" value="ECO:0007669"/>
    <property type="project" value="UniProtKB-SubCell"/>
</dbReference>
<dbReference type="SUPFAM" id="SSF57302">
    <property type="entry name" value="Snake toxin-like"/>
    <property type="match status" value="2"/>
</dbReference>
<evidence type="ECO:0000256" key="3">
    <source>
        <dbReference type="ARBA" id="ARBA00022622"/>
    </source>
</evidence>
<dbReference type="Ensembl" id="ENSVURT00010012974.1">
    <property type="protein sequence ID" value="ENSVURP00010011423.1"/>
    <property type="gene ID" value="ENSVURG00010008836.1"/>
</dbReference>
<dbReference type="RefSeq" id="XP_027714007.1">
    <property type="nucleotide sequence ID" value="XM_027858206.1"/>
</dbReference>